<dbReference type="EC" id="2.2.1.1" evidence="5 12"/>
<dbReference type="AlphaFoldDB" id="A0A261SLS1"/>
<feature type="binding site" evidence="14">
    <location>
        <position position="35"/>
    </location>
    <ligand>
        <name>substrate</name>
    </ligand>
</feature>
<feature type="binding site" evidence="16">
    <location>
        <position position="207"/>
    </location>
    <ligand>
        <name>Mg(2+)</name>
        <dbReference type="ChEBI" id="CHEBI:18420"/>
    </ligand>
</feature>
<comment type="subunit">
    <text evidence="4">Homodimer.</text>
</comment>
<evidence type="ECO:0000259" key="18">
    <source>
        <dbReference type="SMART" id="SM00861"/>
    </source>
</evidence>
<evidence type="ECO:0000256" key="2">
    <source>
        <dbReference type="ARBA" id="ARBA00001941"/>
    </source>
</evidence>
<feature type="binding site" evidence="14">
    <location>
        <position position="283"/>
    </location>
    <ligand>
        <name>substrate</name>
    </ligand>
</feature>
<dbReference type="InterPro" id="IPR009014">
    <property type="entry name" value="Transketo_C/PFOR_II"/>
</dbReference>
<dbReference type="FunFam" id="3.40.50.970:FF:000004">
    <property type="entry name" value="Transketolase"/>
    <property type="match status" value="1"/>
</dbReference>
<dbReference type="Proteomes" id="UP000216020">
    <property type="component" value="Unassembled WGS sequence"/>
</dbReference>
<comment type="cofactor">
    <cofactor evidence="2">
        <name>Co(2+)</name>
        <dbReference type="ChEBI" id="CHEBI:48828"/>
    </cofactor>
</comment>
<keyword evidence="9 16" id="KW-0460">Magnesium</keyword>
<reference evidence="20" key="1">
    <citation type="submission" date="2017-05" db="EMBL/GenBank/DDBJ databases">
        <title>Complete and WGS of Bordetella genogroups.</title>
        <authorList>
            <person name="Spilker T."/>
            <person name="Lipuma J."/>
        </authorList>
    </citation>
    <scope>NUCLEOTIDE SEQUENCE [LARGE SCALE GENOMIC DNA]</scope>
    <source>
        <strain evidence="20">AU16122</strain>
    </source>
</reference>
<feature type="binding site" evidence="15">
    <location>
        <position position="75"/>
    </location>
    <ligand>
        <name>thiamine diphosphate</name>
        <dbReference type="ChEBI" id="CHEBI:58937"/>
    </ligand>
</feature>
<evidence type="ECO:0000256" key="10">
    <source>
        <dbReference type="ARBA" id="ARBA00023052"/>
    </source>
</evidence>
<proteinExistence type="inferred from homology"/>
<feature type="site" description="Important for catalytic activity" evidence="17">
    <location>
        <position position="283"/>
    </location>
</feature>
<dbReference type="RefSeq" id="WP_094851811.1">
    <property type="nucleotide sequence ID" value="NZ_NEVM01000001.1"/>
</dbReference>
<protein>
    <recommendedName>
        <fullName evidence="5 12">Transketolase</fullName>
        <ecNumber evidence="5 12">2.2.1.1</ecNumber>
    </recommendedName>
</protein>
<dbReference type="InterPro" id="IPR005478">
    <property type="entry name" value="Transketolase_bac-like"/>
</dbReference>
<feature type="binding site" evidence="14">
    <location>
        <position position="376"/>
    </location>
    <ligand>
        <name>substrate</name>
    </ligand>
</feature>
<evidence type="ECO:0000256" key="8">
    <source>
        <dbReference type="ARBA" id="ARBA00022837"/>
    </source>
</evidence>
<keyword evidence="6" id="KW-0808">Transferase</keyword>
<keyword evidence="20" id="KW-1185">Reference proteome</keyword>
<dbReference type="PANTHER" id="PTHR43522:SF2">
    <property type="entry name" value="TRANSKETOLASE 1-RELATED"/>
    <property type="match status" value="1"/>
</dbReference>
<feature type="domain" description="Transketolase-like pyrimidine-binding" evidence="18">
    <location>
        <begin position="373"/>
        <end position="545"/>
    </location>
</feature>
<dbReference type="GO" id="GO:0004802">
    <property type="term" value="F:transketolase activity"/>
    <property type="evidence" value="ECO:0007669"/>
    <property type="project" value="UniProtKB-UniRule"/>
</dbReference>
<gene>
    <name evidence="19" type="ORF">CAL29_04805</name>
</gene>
<dbReference type="NCBIfam" id="TIGR00232">
    <property type="entry name" value="tktlase_bact"/>
    <property type="match status" value="1"/>
</dbReference>
<dbReference type="InterPro" id="IPR005475">
    <property type="entry name" value="Transketolase-like_Pyr-bd"/>
</dbReference>
<feature type="binding site" evidence="14">
    <location>
        <position position="489"/>
    </location>
    <ligand>
        <name>substrate</name>
    </ligand>
</feature>
<dbReference type="Pfam" id="PF00456">
    <property type="entry name" value="Transketolase_N"/>
    <property type="match status" value="1"/>
</dbReference>
<evidence type="ECO:0000256" key="4">
    <source>
        <dbReference type="ARBA" id="ARBA00011738"/>
    </source>
</evidence>
<evidence type="ECO:0000256" key="15">
    <source>
        <dbReference type="PIRSR" id="PIRSR605478-3"/>
    </source>
</evidence>
<dbReference type="InterPro" id="IPR033247">
    <property type="entry name" value="Transketolase_fam"/>
</dbReference>
<dbReference type="GO" id="GO:0046872">
    <property type="term" value="F:metal ion binding"/>
    <property type="evidence" value="ECO:0007669"/>
    <property type="project" value="UniProtKB-KW"/>
</dbReference>
<feature type="site" description="Important for catalytic activity" evidence="17">
    <location>
        <position position="35"/>
    </location>
</feature>
<comment type="similarity">
    <text evidence="3">Belongs to the transketolase family.</text>
</comment>
<dbReference type="Gene3D" id="3.40.50.970">
    <property type="match status" value="2"/>
</dbReference>
<dbReference type="FunFam" id="3.40.50.920:FF:000003">
    <property type="entry name" value="Transketolase"/>
    <property type="match status" value="1"/>
</dbReference>
<accession>A0A261SLS1</accession>
<dbReference type="SUPFAM" id="SSF52922">
    <property type="entry name" value="TK C-terminal domain-like"/>
    <property type="match status" value="1"/>
</dbReference>
<evidence type="ECO:0000256" key="9">
    <source>
        <dbReference type="ARBA" id="ARBA00022842"/>
    </source>
</evidence>
<name>A0A261SLS1_9BORD</name>
<feature type="binding site" evidence="15">
    <location>
        <position position="283"/>
    </location>
    <ligand>
        <name>thiamine diphosphate</name>
        <dbReference type="ChEBI" id="CHEBI:58937"/>
    </ligand>
</feature>
<evidence type="ECO:0000256" key="5">
    <source>
        <dbReference type="ARBA" id="ARBA00013152"/>
    </source>
</evidence>
<evidence type="ECO:0000256" key="12">
    <source>
        <dbReference type="NCBIfam" id="TIGR00232"/>
    </source>
</evidence>
<dbReference type="CDD" id="cd07033">
    <property type="entry name" value="TPP_PYR_DXS_TK_like"/>
    <property type="match status" value="1"/>
</dbReference>
<evidence type="ECO:0000313" key="19">
    <source>
        <dbReference type="EMBL" id="OZI37710.1"/>
    </source>
</evidence>
<dbReference type="CDD" id="cd02012">
    <property type="entry name" value="TPP_TK"/>
    <property type="match status" value="1"/>
</dbReference>
<dbReference type="InterPro" id="IPR020826">
    <property type="entry name" value="Transketolase_BS"/>
</dbReference>
<dbReference type="PROSITE" id="PS00802">
    <property type="entry name" value="TRANSKETOLASE_2"/>
    <property type="match status" value="1"/>
</dbReference>
<dbReference type="GO" id="GO:0009052">
    <property type="term" value="P:pentose-phosphate shunt, non-oxidative branch"/>
    <property type="evidence" value="ECO:0007669"/>
    <property type="project" value="UniProtKB-ARBA"/>
</dbReference>
<comment type="cofactor">
    <cofactor evidence="15">
        <name>thiamine diphosphate</name>
        <dbReference type="ChEBI" id="CHEBI:58937"/>
    </cofactor>
    <text evidence="15">Binds 1 thiamine pyrophosphate per subunit. During the reaction, the substrate forms a covalent intermediate with the cofactor.</text>
</comment>
<feature type="binding site" evidence="15">
    <location>
        <begin position="136"/>
        <end position="138"/>
    </location>
    <ligand>
        <name>thiamine diphosphate</name>
        <dbReference type="ChEBI" id="CHEBI:58937"/>
    </ligand>
</feature>
<evidence type="ECO:0000256" key="1">
    <source>
        <dbReference type="ARBA" id="ARBA00001913"/>
    </source>
</evidence>
<comment type="cofactor">
    <cofactor evidence="16">
        <name>Mg(2+)</name>
        <dbReference type="ChEBI" id="CHEBI:18420"/>
    </cofactor>
    <text evidence="16">Binds 1 Mg(2+) ion per subunit. Can also utilize other divalent metal cations, such as Ca(2+), Mn(2+) and Co(2+).</text>
</comment>
<dbReference type="GO" id="GO:0005829">
    <property type="term" value="C:cytosol"/>
    <property type="evidence" value="ECO:0007669"/>
    <property type="project" value="TreeGrafter"/>
</dbReference>
<sequence>MNTSPSSASDPLDQLAIDTLRTLAMDAVQKANSGHPGTPMALAPVGYTLWSRYLRYDPAHPDWPNRDRFVLSAGHASMLLYGLLHLAGVVELDRDDKPTGQPAVSLDDIKQFRQLDSKTPGHPEYGLTTGVETTTGPLGQGCANSVGMALAQRHLASRYNQGGHTLFDYNVYVICGDGDMMEGVSGEAASLAGHQKLGNLCWIYDNNTISIEGHTELAFTENVAARFAAYGWNTVHVADANDTEAFARAIEHFQATDDRPTLIVVDSVIGYGAPNKHNTAAAHGEALGEEEVRLAKRAYGWPEDAKFRVPDEVRHRLRDAMDRRVDGAWGQWQGKLKALEPALAAELRVLLEGALPADWDKDIPVFPTDPKGKATRDSGGQVLNACAKRIPWLMGGAADLAPSTKTLLTFEGAGSLQAATPGGRNMHFGVREHAMGAIANGMALCGLRPYTATFLIFSDYMKPPMRLAALMELPVVFVFTHDSIGLGEDGPTHQPIEQMTQLRGIPSMHVLRPCDANETAEAWRIALRQRHRPTCLVLSRQPLPTLDREKYAPASGAARGAYVLADCAPRSPDVILMASGSEVALCLQAYEQLSGEGIAARVVSMPSWDLFEEQDAAYRDSVLPPSVAGRVAVEQAGPLGWDRYVGATGDKIVMHTFGASAPFAKLQAKFGFTMENVVRAAREQAKKHGSIQ</sequence>
<dbReference type="Pfam" id="PF22613">
    <property type="entry name" value="Transketolase_C_1"/>
    <property type="match status" value="1"/>
</dbReference>
<evidence type="ECO:0000256" key="11">
    <source>
        <dbReference type="ARBA" id="ARBA00049473"/>
    </source>
</evidence>
<dbReference type="OrthoDB" id="8732661at2"/>
<comment type="cofactor">
    <cofactor evidence="1">
        <name>Ca(2+)</name>
        <dbReference type="ChEBI" id="CHEBI:29108"/>
    </cofactor>
</comment>
<evidence type="ECO:0000256" key="6">
    <source>
        <dbReference type="ARBA" id="ARBA00022679"/>
    </source>
</evidence>
<feature type="binding site" evidence="15">
    <location>
        <position position="178"/>
    </location>
    <ligand>
        <name>thiamine diphosphate</name>
        <dbReference type="ChEBI" id="CHEBI:58937"/>
    </ligand>
</feature>
<feature type="binding site" evidence="15">
    <location>
        <position position="207"/>
    </location>
    <ligand>
        <name>thiamine diphosphate</name>
        <dbReference type="ChEBI" id="CHEBI:58937"/>
    </ligand>
</feature>
<feature type="binding site" evidence="16">
    <location>
        <position position="209"/>
    </location>
    <ligand>
        <name>Mg(2+)</name>
        <dbReference type="ChEBI" id="CHEBI:18420"/>
    </ligand>
</feature>
<evidence type="ECO:0000256" key="3">
    <source>
        <dbReference type="ARBA" id="ARBA00007131"/>
    </source>
</evidence>
<feature type="binding site" evidence="14">
    <location>
        <position position="493"/>
    </location>
    <ligand>
        <name>substrate</name>
    </ligand>
</feature>
<evidence type="ECO:0000256" key="13">
    <source>
        <dbReference type="PIRSR" id="PIRSR605478-1"/>
    </source>
</evidence>
<dbReference type="PANTHER" id="PTHR43522">
    <property type="entry name" value="TRANSKETOLASE"/>
    <property type="match status" value="1"/>
</dbReference>
<evidence type="ECO:0000256" key="16">
    <source>
        <dbReference type="PIRSR" id="PIRSR605478-4"/>
    </source>
</evidence>
<keyword evidence="8" id="KW-0106">Calcium</keyword>
<feature type="binding site" evidence="14">
    <location>
        <position position="540"/>
    </location>
    <ligand>
        <name>substrate</name>
    </ligand>
</feature>
<dbReference type="InterPro" id="IPR005474">
    <property type="entry name" value="Transketolase_N"/>
</dbReference>
<dbReference type="SMART" id="SM00861">
    <property type="entry name" value="Transket_pyr"/>
    <property type="match status" value="1"/>
</dbReference>
<keyword evidence="10 15" id="KW-0786">Thiamine pyrophosphate</keyword>
<dbReference type="SUPFAM" id="SSF52518">
    <property type="entry name" value="Thiamin diphosphate-binding fold (THDP-binding)"/>
    <property type="match status" value="2"/>
</dbReference>
<evidence type="ECO:0000256" key="14">
    <source>
        <dbReference type="PIRSR" id="PIRSR605478-2"/>
    </source>
</evidence>
<feature type="binding site" evidence="14">
    <location>
        <position position="481"/>
    </location>
    <ligand>
        <name>substrate</name>
    </ligand>
</feature>
<feature type="binding site" evidence="14">
    <location>
        <position position="403"/>
    </location>
    <ligand>
        <name>substrate</name>
    </ligand>
</feature>
<dbReference type="InterPro" id="IPR029061">
    <property type="entry name" value="THDP-binding"/>
</dbReference>
<comment type="catalytic activity">
    <reaction evidence="11">
        <text>D-sedoheptulose 7-phosphate + D-glyceraldehyde 3-phosphate = aldehydo-D-ribose 5-phosphate + D-xylulose 5-phosphate</text>
        <dbReference type="Rhea" id="RHEA:10508"/>
        <dbReference type="ChEBI" id="CHEBI:57483"/>
        <dbReference type="ChEBI" id="CHEBI:57737"/>
        <dbReference type="ChEBI" id="CHEBI:58273"/>
        <dbReference type="ChEBI" id="CHEBI:59776"/>
        <dbReference type="EC" id="2.2.1.1"/>
    </reaction>
</comment>
<evidence type="ECO:0000256" key="17">
    <source>
        <dbReference type="PIRSR" id="PIRSR605478-5"/>
    </source>
</evidence>
<comment type="caution">
    <text evidence="19">The sequence shown here is derived from an EMBL/GenBank/DDBJ whole genome shotgun (WGS) entry which is preliminary data.</text>
</comment>
<dbReference type="InterPro" id="IPR055152">
    <property type="entry name" value="Transketolase-like_C_2"/>
</dbReference>
<evidence type="ECO:0000313" key="20">
    <source>
        <dbReference type="Proteomes" id="UP000216020"/>
    </source>
</evidence>
<dbReference type="Gene3D" id="3.40.50.920">
    <property type="match status" value="1"/>
</dbReference>
<organism evidence="19 20">
    <name type="scientific">Bordetella genomosp. 10</name>
    <dbReference type="NCBI Taxonomy" id="1416804"/>
    <lineage>
        <taxon>Bacteria</taxon>
        <taxon>Pseudomonadati</taxon>
        <taxon>Pseudomonadota</taxon>
        <taxon>Betaproteobacteria</taxon>
        <taxon>Burkholderiales</taxon>
        <taxon>Alcaligenaceae</taxon>
        <taxon>Bordetella</taxon>
    </lineage>
</organism>
<dbReference type="FunFam" id="3.40.50.970:FF:000003">
    <property type="entry name" value="Transketolase"/>
    <property type="match status" value="1"/>
</dbReference>
<feature type="binding site" evidence="15">
    <location>
        <position position="457"/>
    </location>
    <ligand>
        <name>thiamine diphosphate</name>
        <dbReference type="ChEBI" id="CHEBI:58937"/>
    </ligand>
</feature>
<keyword evidence="7 16" id="KW-0479">Metal-binding</keyword>
<evidence type="ECO:0000256" key="7">
    <source>
        <dbReference type="ARBA" id="ARBA00022723"/>
    </source>
</evidence>
<dbReference type="EMBL" id="NEVM01000001">
    <property type="protein sequence ID" value="OZI37710.1"/>
    <property type="molecule type" value="Genomic_DNA"/>
</dbReference>
<dbReference type="Pfam" id="PF02779">
    <property type="entry name" value="Transket_pyr"/>
    <property type="match status" value="1"/>
</dbReference>
<feature type="active site" description="Proton donor" evidence="13">
    <location>
        <position position="432"/>
    </location>
</feature>
<feature type="binding site" evidence="16">
    <location>
        <position position="177"/>
    </location>
    <ligand>
        <name>Mg(2+)</name>
        <dbReference type="ChEBI" id="CHEBI:18420"/>
    </ligand>
</feature>